<accession>A0A2S6IH07</accession>
<dbReference type="AlphaFoldDB" id="A0A2S6IH07"/>
<evidence type="ECO:0000256" key="1">
    <source>
        <dbReference type="SAM" id="MobiDB-lite"/>
    </source>
</evidence>
<keyword evidence="4" id="KW-1185">Reference proteome</keyword>
<feature type="transmembrane region" description="Helical" evidence="2">
    <location>
        <begin position="96"/>
        <end position="117"/>
    </location>
</feature>
<keyword evidence="2" id="KW-0812">Transmembrane</keyword>
<proteinExistence type="predicted"/>
<reference evidence="3 4" key="1">
    <citation type="submission" date="2018-02" db="EMBL/GenBank/DDBJ databases">
        <title>Genomic Encyclopedia of Archaeal and Bacterial Type Strains, Phase II (KMG-II): from individual species to whole genera.</title>
        <authorList>
            <person name="Goeker M."/>
        </authorList>
    </citation>
    <scope>NUCLEOTIDE SEQUENCE [LARGE SCALE GENOMIC DNA]</scope>
    <source>
        <strain evidence="3 4">DSM 22857</strain>
    </source>
</reference>
<protein>
    <submittedName>
        <fullName evidence="3">Uncharacterized protein</fullName>
    </submittedName>
</protein>
<evidence type="ECO:0000313" key="4">
    <source>
        <dbReference type="Proteomes" id="UP000239485"/>
    </source>
</evidence>
<evidence type="ECO:0000256" key="2">
    <source>
        <dbReference type="SAM" id="Phobius"/>
    </source>
</evidence>
<comment type="caution">
    <text evidence="3">The sequence shown here is derived from an EMBL/GenBank/DDBJ whole genome shotgun (WGS) entry which is preliminary data.</text>
</comment>
<feature type="region of interest" description="Disordered" evidence="1">
    <location>
        <begin position="1"/>
        <end position="30"/>
    </location>
</feature>
<keyword evidence="2" id="KW-1133">Transmembrane helix</keyword>
<dbReference type="Proteomes" id="UP000239485">
    <property type="component" value="Unassembled WGS sequence"/>
</dbReference>
<feature type="compositionally biased region" description="Polar residues" evidence="1">
    <location>
        <begin position="1"/>
        <end position="11"/>
    </location>
</feature>
<feature type="transmembrane region" description="Helical" evidence="2">
    <location>
        <begin position="124"/>
        <end position="150"/>
    </location>
</feature>
<dbReference type="EMBL" id="PTJD01000010">
    <property type="protein sequence ID" value="PPK93481.1"/>
    <property type="molecule type" value="Genomic_DNA"/>
</dbReference>
<sequence length="151" mass="15223">MMAGMSSQSRAGSAHAATPPTSGGDAHHEHRALAPIRWPKPDKGVIASLAVFTLGLVIAILVPALVAPPDFEQTSLITGGTAEPAPEGADLTPAQIGIAMAATVLGALIMLVSAYALHRRTGSIGAAILAFVPTFVVVASGAIIATMLLLQ</sequence>
<name>A0A2S6IH07_9ACTN</name>
<keyword evidence="2" id="KW-0472">Membrane</keyword>
<evidence type="ECO:0000313" key="3">
    <source>
        <dbReference type="EMBL" id="PPK93481.1"/>
    </source>
</evidence>
<organism evidence="3 4">
    <name type="scientific">Kineococcus xinjiangensis</name>
    <dbReference type="NCBI Taxonomy" id="512762"/>
    <lineage>
        <taxon>Bacteria</taxon>
        <taxon>Bacillati</taxon>
        <taxon>Actinomycetota</taxon>
        <taxon>Actinomycetes</taxon>
        <taxon>Kineosporiales</taxon>
        <taxon>Kineosporiaceae</taxon>
        <taxon>Kineococcus</taxon>
    </lineage>
</organism>
<feature type="transmembrane region" description="Helical" evidence="2">
    <location>
        <begin position="45"/>
        <end position="66"/>
    </location>
</feature>
<gene>
    <name evidence="3" type="ORF">CLV92_110109</name>
</gene>